<dbReference type="OrthoDB" id="449263at2759"/>
<dbReference type="InterPro" id="IPR008928">
    <property type="entry name" value="6-hairpin_glycosidase_sf"/>
</dbReference>
<dbReference type="Gene3D" id="1.20.1050.60">
    <property type="entry name" value="alpha-1,2-mannosidase"/>
    <property type="match status" value="1"/>
</dbReference>
<feature type="region of interest" description="Disordered" evidence="1">
    <location>
        <begin position="795"/>
        <end position="819"/>
    </location>
</feature>
<dbReference type="GO" id="GO:0006516">
    <property type="term" value="P:glycoprotein catabolic process"/>
    <property type="evidence" value="ECO:0007669"/>
    <property type="project" value="TreeGrafter"/>
</dbReference>
<protein>
    <submittedName>
        <fullName evidence="4">Glycoside hydrolase family 92 protein</fullName>
    </submittedName>
</protein>
<dbReference type="AlphaFoldDB" id="A0A6A7B924"/>
<dbReference type="FunFam" id="2.70.98.10:FF:000010">
    <property type="entry name" value="Alpha-1,2-mannosidase family protein"/>
    <property type="match status" value="1"/>
</dbReference>
<dbReference type="SUPFAM" id="SSF48208">
    <property type="entry name" value="Six-hairpin glycosidases"/>
    <property type="match status" value="1"/>
</dbReference>
<feature type="domain" description="Glycosyl hydrolase family 92" evidence="2">
    <location>
        <begin position="314"/>
        <end position="795"/>
    </location>
</feature>
<dbReference type="InterPro" id="IPR005887">
    <property type="entry name" value="GH92_a_mannosidase_put"/>
</dbReference>
<proteinExistence type="predicted"/>
<dbReference type="InterPro" id="IPR050883">
    <property type="entry name" value="PNGase"/>
</dbReference>
<feature type="non-terminal residue" evidence="4">
    <location>
        <position position="1"/>
    </location>
</feature>
<dbReference type="Gene3D" id="1.20.1610.10">
    <property type="entry name" value="alpha-1,2-mannosidases domains"/>
    <property type="match status" value="1"/>
</dbReference>
<evidence type="ECO:0000259" key="3">
    <source>
        <dbReference type="Pfam" id="PF17678"/>
    </source>
</evidence>
<keyword evidence="4" id="KW-0378">Hydrolase</keyword>
<organism evidence="4 5">
    <name type="scientific">Plenodomus tracheiphilus IPT5</name>
    <dbReference type="NCBI Taxonomy" id="1408161"/>
    <lineage>
        <taxon>Eukaryota</taxon>
        <taxon>Fungi</taxon>
        <taxon>Dikarya</taxon>
        <taxon>Ascomycota</taxon>
        <taxon>Pezizomycotina</taxon>
        <taxon>Dothideomycetes</taxon>
        <taxon>Pleosporomycetidae</taxon>
        <taxon>Pleosporales</taxon>
        <taxon>Pleosporineae</taxon>
        <taxon>Leptosphaeriaceae</taxon>
        <taxon>Plenodomus</taxon>
    </lineage>
</organism>
<dbReference type="InterPro" id="IPR014718">
    <property type="entry name" value="GH-type_carb-bd"/>
</dbReference>
<dbReference type="GO" id="GO:0030246">
    <property type="term" value="F:carbohydrate binding"/>
    <property type="evidence" value="ECO:0007669"/>
    <property type="project" value="InterPro"/>
</dbReference>
<dbReference type="GO" id="GO:0000224">
    <property type="term" value="F:peptide-N4-(N-acetyl-beta-glucosaminyl)asparagine amidase activity"/>
    <property type="evidence" value="ECO:0007669"/>
    <property type="project" value="TreeGrafter"/>
</dbReference>
<keyword evidence="5" id="KW-1185">Reference proteome</keyword>
<dbReference type="Gene3D" id="3.30.2080.10">
    <property type="entry name" value="GH92 mannosidase domain"/>
    <property type="match status" value="1"/>
</dbReference>
<gene>
    <name evidence="4" type="ORF">T440DRAFT_447226</name>
</gene>
<dbReference type="Proteomes" id="UP000799423">
    <property type="component" value="Unassembled WGS sequence"/>
</dbReference>
<dbReference type="FunFam" id="1.20.1050.60:FF:000002">
    <property type="entry name" value="Glycosyl hydrolase family 92"/>
    <property type="match status" value="1"/>
</dbReference>
<dbReference type="InterPro" id="IPR041371">
    <property type="entry name" value="GH92_N"/>
</dbReference>
<dbReference type="GO" id="GO:0005829">
    <property type="term" value="C:cytosol"/>
    <property type="evidence" value="ECO:0007669"/>
    <property type="project" value="TreeGrafter"/>
</dbReference>
<dbReference type="GO" id="GO:0005975">
    <property type="term" value="P:carbohydrate metabolic process"/>
    <property type="evidence" value="ECO:0007669"/>
    <property type="project" value="InterPro"/>
</dbReference>
<dbReference type="InterPro" id="IPR012939">
    <property type="entry name" value="Glyco_hydro_92"/>
</dbReference>
<feature type="domain" description="Glycosyl hydrolase family 92 N-terminal" evidence="3">
    <location>
        <begin position="56"/>
        <end position="308"/>
    </location>
</feature>
<accession>A0A6A7B924</accession>
<dbReference type="NCBIfam" id="TIGR01180">
    <property type="entry name" value="aman2_put"/>
    <property type="match status" value="1"/>
</dbReference>
<dbReference type="PANTHER" id="PTHR12143">
    <property type="entry name" value="PEPTIDE N-GLYCANASE PNGASE -RELATED"/>
    <property type="match status" value="1"/>
</dbReference>
<evidence type="ECO:0000313" key="4">
    <source>
        <dbReference type="EMBL" id="KAF2851870.1"/>
    </source>
</evidence>
<dbReference type="PANTHER" id="PTHR12143:SF42">
    <property type="entry name" value="PUTATIVE SUBFAMILY (AFU_ORTHOLOGUE AFUA_6G13760)-RELATED"/>
    <property type="match status" value="1"/>
</dbReference>
<dbReference type="EMBL" id="MU006300">
    <property type="protein sequence ID" value="KAF2851870.1"/>
    <property type="molecule type" value="Genomic_DNA"/>
</dbReference>
<evidence type="ECO:0000259" key="2">
    <source>
        <dbReference type="Pfam" id="PF07971"/>
    </source>
</evidence>
<reference evidence="4" key="1">
    <citation type="submission" date="2020-01" db="EMBL/GenBank/DDBJ databases">
        <authorList>
            <consortium name="DOE Joint Genome Institute"/>
            <person name="Haridas S."/>
            <person name="Albert R."/>
            <person name="Binder M."/>
            <person name="Bloem J."/>
            <person name="Labutti K."/>
            <person name="Salamov A."/>
            <person name="Andreopoulos B."/>
            <person name="Baker S.E."/>
            <person name="Barry K."/>
            <person name="Bills G."/>
            <person name="Bluhm B.H."/>
            <person name="Cannon C."/>
            <person name="Castanera R."/>
            <person name="Culley D.E."/>
            <person name="Daum C."/>
            <person name="Ezra D."/>
            <person name="Gonzalez J.B."/>
            <person name="Henrissat B."/>
            <person name="Kuo A."/>
            <person name="Liang C."/>
            <person name="Lipzen A."/>
            <person name="Lutzoni F."/>
            <person name="Magnuson J."/>
            <person name="Mondo S."/>
            <person name="Nolan M."/>
            <person name="Ohm R."/>
            <person name="Pangilinan J."/>
            <person name="Park H.-J."/>
            <person name="Ramirez L."/>
            <person name="Alfaro M."/>
            <person name="Sun H."/>
            <person name="Tritt A."/>
            <person name="Yoshinaga Y."/>
            <person name="Zwiers L.-H."/>
            <person name="Turgeon B.G."/>
            <person name="Goodwin S.B."/>
            <person name="Spatafora J.W."/>
            <person name="Crous P.W."/>
            <person name="Grigoriev I.V."/>
        </authorList>
    </citation>
    <scope>NUCLEOTIDE SEQUENCE</scope>
    <source>
        <strain evidence="4">IPT5</strain>
    </source>
</reference>
<evidence type="ECO:0000256" key="1">
    <source>
        <dbReference type="SAM" id="MobiDB-lite"/>
    </source>
</evidence>
<dbReference type="FunFam" id="1.20.1610.10:FF:000002">
    <property type="entry name" value="Alpha-1,2-mannosidase family protein"/>
    <property type="match status" value="1"/>
</dbReference>
<name>A0A6A7B924_9PLEO</name>
<dbReference type="FunFam" id="3.30.2080.10:FF:000001">
    <property type="entry name" value="Alpha-1,2-mannosidase subfamily"/>
    <property type="match status" value="1"/>
</dbReference>
<evidence type="ECO:0000313" key="5">
    <source>
        <dbReference type="Proteomes" id="UP000799423"/>
    </source>
</evidence>
<sequence length="840" mass="92671">MHSVIEYPFDGNLSASGFLSTQFQVRSIPRSLSMHILTLASWISVACAQQKSGFDYVDPLIGTINGGHVFPGATLPFGMAKAGPDVIGENQGGFSSSDTPIYGFSHMHDSGTGGSPSLGNFPIFAQAGCPNDDTNACSYPIYERAAARVPGSVHAKPGYFDITLGSGIRTEMTVTNHTALYRFTFPERPRMRNTTLNPHILVELTDLPQSRSEGNITVSSETGRITGTGIFSPSFGIGTYQSYFCLDFDGAKVKTAGVWANSRASYATSLNIKPGDDRQTPSARPAGGWVQFEKPTEDNQILARVGMSFISAEQACANAEREVPNRAFDSRVAAAEAAWRAKLDVITIEDGGVSDVFLKAFWSGVYRSMISPQDYTGENPFWNSGEPYYDSFYCIWDSFRSIHPLITLLDPHSQTLMVRSLLDIYQHQGWLPDCRMSFCKGNTQGGSNADIVIVDAYLKNISAGIDWNLAYEALVKDAEVEPPNWDVEGRGGLASWKTLGYIPTENLDVDGIGTETRSISRTVEYAYNDFVISTLARDLGHLDDAQKYLARSGHWKNMFKPDQRSYYNGVDSGFEGFLQPRYMNGSWGYQDPIYCSPLMNFTGCYLNPTGGETYEGPVWLYTFFVPGDMASLITTLGGKERFTERLNWLHESGILYVGDEQAFLKLFLYHYVGRPALSAERAHQYIPSLFNDTVGGIPGNDDSGAMGSFEALVMMGFFPNAGQDVYFIIPPFFKSISIKSGQTGNTATIRNVNFDPRHKNIYIQSATLNGAPYTRNWLQHSFFMEGGVLELTLGPKESSWGTRPEDVPPSLGPTGNVNGTSKAEKRWLMAREDWSFGEHL</sequence>
<dbReference type="Pfam" id="PF07971">
    <property type="entry name" value="Glyco_hydro_92"/>
    <property type="match status" value="1"/>
</dbReference>
<dbReference type="Gene3D" id="2.70.98.10">
    <property type="match status" value="1"/>
</dbReference>
<dbReference type="Pfam" id="PF17678">
    <property type="entry name" value="Glyco_hydro_92N"/>
    <property type="match status" value="1"/>
</dbReference>
<dbReference type="GO" id="GO:0005634">
    <property type="term" value="C:nucleus"/>
    <property type="evidence" value="ECO:0007669"/>
    <property type="project" value="TreeGrafter"/>
</dbReference>